<gene>
    <name evidence="2" type="ORF">O9X88_02140</name>
</gene>
<protein>
    <submittedName>
        <fullName evidence="2">P-loop NTPase fold protein</fullName>
    </submittedName>
</protein>
<feature type="domain" description="KAP NTPase" evidence="1">
    <location>
        <begin position="30"/>
        <end position="265"/>
    </location>
</feature>
<dbReference type="Proteomes" id="UP001151018">
    <property type="component" value="Unassembled WGS sequence"/>
</dbReference>
<accession>A0A9X3KK58</accession>
<organism evidence="2 3">
    <name type="scientific">Agrobacterium salinitolerans</name>
    <dbReference type="NCBI Taxonomy" id="1183413"/>
    <lineage>
        <taxon>Bacteria</taxon>
        <taxon>Pseudomonadati</taxon>
        <taxon>Pseudomonadota</taxon>
        <taxon>Alphaproteobacteria</taxon>
        <taxon>Hyphomicrobiales</taxon>
        <taxon>Rhizobiaceae</taxon>
        <taxon>Rhizobium/Agrobacterium group</taxon>
        <taxon>Agrobacterium</taxon>
    </lineage>
</organism>
<dbReference type="InterPro" id="IPR052754">
    <property type="entry name" value="NTPase_KAP_P-loop"/>
</dbReference>
<reference evidence="2" key="1">
    <citation type="submission" date="2022-12" db="EMBL/GenBank/DDBJ databases">
        <title>Draft genome sequences of 22 rhizogenic Agrobacterium biovar 1 strains, the causative agent of hairy root disease.</title>
        <authorList>
            <person name="Kim N."/>
            <person name="Vargas P."/>
            <person name="Rediers H."/>
        </authorList>
    </citation>
    <scope>NUCLEOTIDE SEQUENCE</scope>
    <source>
        <strain evidence="2">ST15.13.006</strain>
    </source>
</reference>
<comment type="caution">
    <text evidence="2">The sequence shown here is derived from an EMBL/GenBank/DDBJ whole genome shotgun (WGS) entry which is preliminary data.</text>
</comment>
<dbReference type="PANTHER" id="PTHR22674:SF6">
    <property type="entry name" value="NTPASE KAP FAMILY P-LOOP DOMAIN-CONTAINING PROTEIN 1"/>
    <property type="match status" value="1"/>
</dbReference>
<evidence type="ECO:0000313" key="3">
    <source>
        <dbReference type="Proteomes" id="UP001151018"/>
    </source>
</evidence>
<evidence type="ECO:0000313" key="2">
    <source>
        <dbReference type="EMBL" id="MCZ7936334.1"/>
    </source>
</evidence>
<dbReference type="SUPFAM" id="SSF52540">
    <property type="entry name" value="P-loop containing nucleoside triphosphate hydrolases"/>
    <property type="match status" value="1"/>
</dbReference>
<evidence type="ECO:0000259" key="1">
    <source>
        <dbReference type="Pfam" id="PF07693"/>
    </source>
</evidence>
<dbReference type="RefSeq" id="WP_269834504.1">
    <property type="nucleotide sequence ID" value="NZ_JAPZLR010000001.1"/>
</dbReference>
<dbReference type="Gene3D" id="3.40.50.300">
    <property type="entry name" value="P-loop containing nucleotide triphosphate hydrolases"/>
    <property type="match status" value="1"/>
</dbReference>
<dbReference type="EMBL" id="JAPZLR010000001">
    <property type="protein sequence ID" value="MCZ7936334.1"/>
    <property type="molecule type" value="Genomic_DNA"/>
</dbReference>
<dbReference type="AlphaFoldDB" id="A0A9X3KK58"/>
<name>A0A9X3KK58_9HYPH</name>
<dbReference type="InterPro" id="IPR011646">
    <property type="entry name" value="KAP_P-loop"/>
</dbReference>
<dbReference type="InterPro" id="IPR027417">
    <property type="entry name" value="P-loop_NTPase"/>
</dbReference>
<sequence length="444" mass="49744">MRLYPVQKEVVLYEEGFGDDDLLQRKRVGERISELLERVEDPLVMAVDGPWGSGKSFFLKRWVGAHKVENSGSATTVYFDAFANDYLDDPLIALTGAIDERLPAEKSQESWKKAKKVAVTLIRPVLRIGAAVVTAGATEVTGPILDAAIQAGGKQAEEAAEAFWRREDGRRAAMIQFRSALGELTKDGTPLVIVVDELDRCRPDYALSVLEVIKHFFAVERVHFVLGVNLEALEQIVRARYGAGVDAADYLKRFVSLSLQLPQFVGQSSDMHAPIKYLLSAGSTMGIHPKALEIAAEQIKLAVNASRVSLRDIDRVLTRLALLPQRKAFGDFYRGYQTVIISLILWQVVRPEFFHRALNQSLEIDEIETFFGISKPMLDDKNPDLYIHDAYILSGIWRYALSGTAQKEEDRKAFAKTFDTFGRASKILPKIERDFFDLFEVTGT</sequence>
<dbReference type="PANTHER" id="PTHR22674">
    <property type="entry name" value="NTPASE, KAP FAMILY P-LOOP DOMAIN-CONTAINING 1"/>
    <property type="match status" value="1"/>
</dbReference>
<proteinExistence type="predicted"/>
<dbReference type="Pfam" id="PF07693">
    <property type="entry name" value="KAP_NTPase"/>
    <property type="match status" value="1"/>
</dbReference>